<dbReference type="InterPro" id="IPR010982">
    <property type="entry name" value="Lambda_DNA-bd_dom_sf"/>
</dbReference>
<dbReference type="AlphaFoldDB" id="A0A928VQJ5"/>
<organism evidence="3 4">
    <name type="scientific">Romeriopsis navalis LEGE 11480</name>
    <dbReference type="NCBI Taxonomy" id="2777977"/>
    <lineage>
        <taxon>Bacteria</taxon>
        <taxon>Bacillati</taxon>
        <taxon>Cyanobacteriota</taxon>
        <taxon>Cyanophyceae</taxon>
        <taxon>Leptolyngbyales</taxon>
        <taxon>Leptolyngbyaceae</taxon>
        <taxon>Romeriopsis</taxon>
        <taxon>Romeriopsis navalis</taxon>
    </lineage>
</organism>
<dbReference type="InterPro" id="IPR050807">
    <property type="entry name" value="TransReg_Diox_bact_type"/>
</dbReference>
<name>A0A928VQJ5_9CYAN</name>
<accession>A0A928VQJ5</accession>
<dbReference type="GO" id="GO:0003700">
    <property type="term" value="F:DNA-binding transcription factor activity"/>
    <property type="evidence" value="ECO:0007669"/>
    <property type="project" value="TreeGrafter"/>
</dbReference>
<evidence type="ECO:0000259" key="2">
    <source>
        <dbReference type="PROSITE" id="PS50943"/>
    </source>
</evidence>
<protein>
    <submittedName>
        <fullName evidence="3">Helix-turn-helix domain-containing protein</fullName>
    </submittedName>
</protein>
<comment type="caution">
    <text evidence="3">The sequence shown here is derived from an EMBL/GenBank/DDBJ whole genome shotgun (WGS) entry which is preliminary data.</text>
</comment>
<proteinExistence type="predicted"/>
<dbReference type="Pfam" id="PF13560">
    <property type="entry name" value="HTH_31"/>
    <property type="match status" value="1"/>
</dbReference>
<dbReference type="GO" id="GO:0005829">
    <property type="term" value="C:cytosol"/>
    <property type="evidence" value="ECO:0007669"/>
    <property type="project" value="TreeGrafter"/>
</dbReference>
<reference evidence="3" key="1">
    <citation type="submission" date="2020-10" db="EMBL/GenBank/DDBJ databases">
        <authorList>
            <person name="Castelo-Branco R."/>
            <person name="Eusebio N."/>
            <person name="Adriana R."/>
            <person name="Vieira A."/>
            <person name="Brugerolle De Fraissinette N."/>
            <person name="Rezende De Castro R."/>
            <person name="Schneider M.P."/>
            <person name="Vasconcelos V."/>
            <person name="Leao P.N."/>
        </authorList>
    </citation>
    <scope>NUCLEOTIDE SEQUENCE</scope>
    <source>
        <strain evidence="3">LEGE 11480</strain>
    </source>
</reference>
<dbReference type="PROSITE" id="PS50943">
    <property type="entry name" value="HTH_CROC1"/>
    <property type="match status" value="1"/>
</dbReference>
<dbReference type="RefSeq" id="WP_264326744.1">
    <property type="nucleotide sequence ID" value="NZ_JADEXQ010000080.1"/>
</dbReference>
<keyword evidence="1" id="KW-0238">DNA-binding</keyword>
<dbReference type="PANTHER" id="PTHR46797:SF1">
    <property type="entry name" value="METHYLPHOSPHONATE SYNTHASE"/>
    <property type="match status" value="1"/>
</dbReference>
<sequence>MDDFAQQVRQQRKAQKLSQQVLAKQVGISRNYLSEIERGEATNLSWQVRQSLADALGLSVDGRSTNADLPMGLEAFAAAAKLPQDDIQMLAGLKYRGQQPTTAEKWELLYNMIKMAVGK</sequence>
<dbReference type="EMBL" id="JADEXQ010000080">
    <property type="protein sequence ID" value="MBE9031917.1"/>
    <property type="molecule type" value="Genomic_DNA"/>
</dbReference>
<dbReference type="Gene3D" id="1.10.260.40">
    <property type="entry name" value="lambda repressor-like DNA-binding domains"/>
    <property type="match status" value="1"/>
</dbReference>
<keyword evidence="4" id="KW-1185">Reference proteome</keyword>
<evidence type="ECO:0000313" key="3">
    <source>
        <dbReference type="EMBL" id="MBE9031917.1"/>
    </source>
</evidence>
<dbReference type="SMART" id="SM00530">
    <property type="entry name" value="HTH_XRE"/>
    <property type="match status" value="1"/>
</dbReference>
<dbReference type="SUPFAM" id="SSF47413">
    <property type="entry name" value="lambda repressor-like DNA-binding domains"/>
    <property type="match status" value="1"/>
</dbReference>
<gene>
    <name evidence="3" type="ORF">IQ266_19460</name>
</gene>
<dbReference type="CDD" id="cd00093">
    <property type="entry name" value="HTH_XRE"/>
    <property type="match status" value="1"/>
</dbReference>
<feature type="domain" description="HTH cro/C1-type" evidence="2">
    <location>
        <begin position="8"/>
        <end position="63"/>
    </location>
</feature>
<dbReference type="PANTHER" id="PTHR46797">
    <property type="entry name" value="HTH-TYPE TRANSCRIPTIONAL REGULATOR"/>
    <property type="match status" value="1"/>
</dbReference>
<dbReference type="InterPro" id="IPR001387">
    <property type="entry name" value="Cro/C1-type_HTH"/>
</dbReference>
<dbReference type="Proteomes" id="UP000625316">
    <property type="component" value="Unassembled WGS sequence"/>
</dbReference>
<dbReference type="GO" id="GO:0003677">
    <property type="term" value="F:DNA binding"/>
    <property type="evidence" value="ECO:0007669"/>
    <property type="project" value="UniProtKB-KW"/>
</dbReference>
<evidence type="ECO:0000256" key="1">
    <source>
        <dbReference type="ARBA" id="ARBA00023125"/>
    </source>
</evidence>
<evidence type="ECO:0000313" key="4">
    <source>
        <dbReference type="Proteomes" id="UP000625316"/>
    </source>
</evidence>